<dbReference type="RefSeq" id="WP_215120074.1">
    <property type="nucleotide sequence ID" value="NZ_CP075896.1"/>
</dbReference>
<evidence type="ECO:0000259" key="1">
    <source>
        <dbReference type="Pfam" id="PF03235"/>
    </source>
</evidence>
<evidence type="ECO:0000313" key="3">
    <source>
        <dbReference type="Proteomes" id="UP000679629"/>
    </source>
</evidence>
<keyword evidence="3" id="KW-1185">Reference proteome</keyword>
<gene>
    <name evidence="2" type="ORF">KJK29_17395</name>
</gene>
<organism evidence="2 3">
    <name type="scientific">Streptomyces koelreuteriae</name>
    <dbReference type="NCBI Taxonomy" id="2838015"/>
    <lineage>
        <taxon>Bacteria</taxon>
        <taxon>Bacillati</taxon>
        <taxon>Actinomycetota</taxon>
        <taxon>Actinomycetes</taxon>
        <taxon>Kitasatosporales</taxon>
        <taxon>Streptomycetaceae</taxon>
        <taxon>Streptomyces</taxon>
    </lineage>
</organism>
<dbReference type="PANTHER" id="PTHR39639:SF1">
    <property type="entry name" value="DUF262 DOMAIN-CONTAINING PROTEIN"/>
    <property type="match status" value="1"/>
</dbReference>
<dbReference type="PANTHER" id="PTHR39639">
    <property type="entry name" value="CHROMOSOME 16, WHOLE GENOME SHOTGUN SEQUENCE"/>
    <property type="match status" value="1"/>
</dbReference>
<protein>
    <submittedName>
        <fullName evidence="2">DUF262 domain-containing protein</fullName>
    </submittedName>
</protein>
<name>A0ABX8FT96_9ACTN</name>
<dbReference type="EMBL" id="CP075896">
    <property type="protein sequence ID" value="QWB24227.1"/>
    <property type="molecule type" value="Genomic_DNA"/>
</dbReference>
<sequence>MTDEAPLASPDELIQSVDYKITSVRTQSIDFSFNELASMHADGELVIDPEFQRMFRWTDGAQARFIESLLLELPIPPIFLIERDDRVYELIDGLQRISSYLHFRGQLVVEDKKLEPLVLDDCDIVPQLNGMTYDTLPRALGIKLKRSFVRAEILRKESDPRLRYYMFKRLNTGGERLAEQEVRNATIRLLSNDFNQYLINLSRNEDFKFCIDAITENAGKRKFDQELVLRFFAFKNVRHIYRHDIADFLTDYLEAVSDPSNSESFDYESESAIFRKTFEAIRRIAEILDYGARIFGTIGPNGEPRNQFSVYHYEGIVLGLQEVLDRVDFDNPGQMGRLAEVVRAGKSDQMFLKATGGGKNDRIQLRDRIGYFAERFAGVLD</sequence>
<dbReference type="Pfam" id="PF03235">
    <property type="entry name" value="GmrSD_N"/>
    <property type="match status" value="1"/>
</dbReference>
<accession>A0ABX8FT96</accession>
<dbReference type="Proteomes" id="UP000679629">
    <property type="component" value="Chromosome"/>
</dbReference>
<proteinExistence type="predicted"/>
<dbReference type="InterPro" id="IPR004919">
    <property type="entry name" value="GmrSD_N"/>
</dbReference>
<reference evidence="3" key="1">
    <citation type="submission" date="2021-05" db="EMBL/GenBank/DDBJ databases">
        <title>Direct Submission.</title>
        <authorList>
            <person name="Li K."/>
            <person name="Gao J."/>
        </authorList>
    </citation>
    <scope>NUCLEOTIDE SEQUENCE [LARGE SCALE GENOMIC DNA]</scope>
    <source>
        <strain evidence="3">MG62</strain>
    </source>
</reference>
<evidence type="ECO:0000313" key="2">
    <source>
        <dbReference type="EMBL" id="QWB24227.1"/>
    </source>
</evidence>
<feature type="domain" description="GmrSD restriction endonucleases N-terminal" evidence="1">
    <location>
        <begin position="36"/>
        <end position="187"/>
    </location>
</feature>